<feature type="compositionally biased region" description="Low complexity" evidence="2">
    <location>
        <begin position="14"/>
        <end position="23"/>
    </location>
</feature>
<name>A0A0F7ZRE0_9HYPO</name>
<dbReference type="Proteomes" id="UP000054481">
    <property type="component" value="Unassembled WGS sequence"/>
</dbReference>
<evidence type="ECO:0000256" key="2">
    <source>
        <dbReference type="SAM" id="MobiDB-lite"/>
    </source>
</evidence>
<evidence type="ECO:0000313" key="4">
    <source>
        <dbReference type="Proteomes" id="UP000054481"/>
    </source>
</evidence>
<evidence type="ECO:0000256" key="1">
    <source>
        <dbReference type="SAM" id="Coils"/>
    </source>
</evidence>
<evidence type="ECO:0000313" key="3">
    <source>
        <dbReference type="EMBL" id="KJZ69448.1"/>
    </source>
</evidence>
<feature type="compositionally biased region" description="Basic and acidic residues" evidence="2">
    <location>
        <begin position="48"/>
        <end position="65"/>
    </location>
</feature>
<proteinExistence type="predicted"/>
<keyword evidence="1" id="KW-0175">Coiled coil</keyword>
<dbReference type="AlphaFoldDB" id="A0A0F7ZRE0"/>
<feature type="region of interest" description="Disordered" evidence="2">
    <location>
        <begin position="1"/>
        <end position="68"/>
    </location>
</feature>
<gene>
    <name evidence="3" type="ORF">HIM_11153</name>
</gene>
<dbReference type="OrthoDB" id="5102829at2759"/>
<protein>
    <submittedName>
        <fullName evidence="3">Uncharacterized protein</fullName>
    </submittedName>
</protein>
<keyword evidence="4" id="KW-1185">Reference proteome</keyword>
<dbReference type="EMBL" id="KQ030715">
    <property type="protein sequence ID" value="KJZ69448.1"/>
    <property type="molecule type" value="Genomic_DNA"/>
</dbReference>
<accession>A0A0F7ZRE0</accession>
<reference evidence="3 4" key="1">
    <citation type="journal article" date="2014" name="Genome Biol. Evol.">
        <title>Comparative genomics and transcriptomics analyses reveal divergent lifestyle features of nematode endoparasitic fungus Hirsutella minnesotensis.</title>
        <authorList>
            <person name="Lai Y."/>
            <person name="Liu K."/>
            <person name="Zhang X."/>
            <person name="Zhang X."/>
            <person name="Li K."/>
            <person name="Wang N."/>
            <person name="Shu C."/>
            <person name="Wu Y."/>
            <person name="Wang C."/>
            <person name="Bushley K.E."/>
            <person name="Xiang M."/>
            <person name="Liu X."/>
        </authorList>
    </citation>
    <scope>NUCLEOTIDE SEQUENCE [LARGE SCALE GENOMIC DNA]</scope>
    <source>
        <strain evidence="3 4">3608</strain>
    </source>
</reference>
<feature type="coiled-coil region" evidence="1">
    <location>
        <begin position="83"/>
        <end position="131"/>
    </location>
</feature>
<sequence length="187" mass="21399">MSMLVNAGLGVGPRGPSSPTGGRIVKRKLLDGTAKEINKSGRYTTRATRKEPVEKDRTRVSRDESVNSSDVELATIEKVWELLAEYRSEFQGLKETLKEQNQIIRDQQEIIRKQKEEAEKQEKTNRELNLQWEDIAQQMRDQLKHVQQLEATIVGSAVTPPSTFAEVARSFSRRELYGKEEKVTKKE</sequence>
<organism evidence="3 4">
    <name type="scientific">Hirsutella minnesotensis 3608</name>
    <dbReference type="NCBI Taxonomy" id="1043627"/>
    <lineage>
        <taxon>Eukaryota</taxon>
        <taxon>Fungi</taxon>
        <taxon>Dikarya</taxon>
        <taxon>Ascomycota</taxon>
        <taxon>Pezizomycotina</taxon>
        <taxon>Sordariomycetes</taxon>
        <taxon>Hypocreomycetidae</taxon>
        <taxon>Hypocreales</taxon>
        <taxon>Ophiocordycipitaceae</taxon>
        <taxon>Hirsutella</taxon>
    </lineage>
</organism>
<feature type="compositionally biased region" description="Basic and acidic residues" evidence="2">
    <location>
        <begin position="28"/>
        <end position="39"/>
    </location>
</feature>